<dbReference type="AlphaFoldDB" id="A0AB40C271"/>
<evidence type="ECO:0000313" key="2">
    <source>
        <dbReference type="Proteomes" id="UP001515500"/>
    </source>
</evidence>
<dbReference type="Proteomes" id="UP001515500">
    <property type="component" value="Chromosome 2"/>
</dbReference>
<dbReference type="RefSeq" id="XP_039133860.1">
    <property type="nucleotide sequence ID" value="XM_039277926.1"/>
</dbReference>
<evidence type="ECO:0000313" key="3">
    <source>
        <dbReference type="RefSeq" id="XP_039133860.1"/>
    </source>
</evidence>
<keyword evidence="2" id="KW-1185">Reference proteome</keyword>
<evidence type="ECO:0000256" key="1">
    <source>
        <dbReference type="SAM" id="Phobius"/>
    </source>
</evidence>
<feature type="transmembrane region" description="Helical" evidence="1">
    <location>
        <begin position="15"/>
        <end position="34"/>
    </location>
</feature>
<gene>
    <name evidence="3" type="primary">LOC120270857</name>
</gene>
<sequence>MGNVELKGRNGGGGWGQRWVCAMGALIAVLLATAVTSRTSPKIPLFRVRVSTRGSWRIVVVIIRLLILSMRKCCTPYYKSLCRHRSFGISRRNLPKLAKMY</sequence>
<proteinExistence type="predicted"/>
<keyword evidence="1" id="KW-0812">Transmembrane</keyword>
<name>A0AB40C271_DIOCR</name>
<protein>
    <submittedName>
        <fullName evidence="3">Uncharacterized protein LOC120270857</fullName>
    </submittedName>
</protein>
<accession>A0AB40C271</accession>
<organism evidence="2 3">
    <name type="scientific">Dioscorea cayennensis subsp. rotundata</name>
    <name type="common">White Guinea yam</name>
    <name type="synonym">Dioscorea rotundata</name>
    <dbReference type="NCBI Taxonomy" id="55577"/>
    <lineage>
        <taxon>Eukaryota</taxon>
        <taxon>Viridiplantae</taxon>
        <taxon>Streptophyta</taxon>
        <taxon>Embryophyta</taxon>
        <taxon>Tracheophyta</taxon>
        <taxon>Spermatophyta</taxon>
        <taxon>Magnoliopsida</taxon>
        <taxon>Liliopsida</taxon>
        <taxon>Dioscoreales</taxon>
        <taxon>Dioscoreaceae</taxon>
        <taxon>Dioscorea</taxon>
    </lineage>
</organism>
<keyword evidence="1" id="KW-1133">Transmembrane helix</keyword>
<dbReference type="GeneID" id="120270857"/>
<reference evidence="3" key="1">
    <citation type="submission" date="2025-08" db="UniProtKB">
        <authorList>
            <consortium name="RefSeq"/>
        </authorList>
    </citation>
    <scope>IDENTIFICATION</scope>
</reference>
<keyword evidence="1" id="KW-0472">Membrane</keyword>